<name>A0A1V1I068_9FIRM</name>
<proteinExistence type="predicted"/>
<keyword evidence="1" id="KW-0472">Membrane</keyword>
<dbReference type="Proteomes" id="UP000245622">
    <property type="component" value="Chromosome 1"/>
</dbReference>
<protein>
    <submittedName>
        <fullName evidence="2">Uncharacterized protein</fullName>
    </submittedName>
</protein>
<feature type="transmembrane region" description="Helical" evidence="1">
    <location>
        <begin position="37"/>
        <end position="55"/>
    </location>
</feature>
<sequence>MDFFIDIIESIAMFLETKAKFFMNTNNKDEYKKKKKYLSITFILVIVSGLLGMMFL</sequence>
<dbReference type="RefSeq" id="WP_180703249.1">
    <property type="nucleotide sequence ID" value="NZ_LN555523.1"/>
</dbReference>
<keyword evidence="1" id="KW-1133">Transmembrane helix</keyword>
<gene>
    <name evidence="2" type="ORF">CRIB_791</name>
</gene>
<evidence type="ECO:0000256" key="1">
    <source>
        <dbReference type="SAM" id="Phobius"/>
    </source>
</evidence>
<dbReference type="EMBL" id="LN555523">
    <property type="protein sequence ID" value="CED93543.1"/>
    <property type="molecule type" value="Genomic_DNA"/>
</dbReference>
<evidence type="ECO:0000313" key="3">
    <source>
        <dbReference type="Proteomes" id="UP000245622"/>
    </source>
</evidence>
<reference evidence="2 3" key="1">
    <citation type="submission" date="2014-04" db="EMBL/GenBank/DDBJ databases">
        <authorList>
            <person name="Hornung B.V."/>
        </authorList>
    </citation>
    <scope>NUCLEOTIDE SEQUENCE [LARGE SCALE GENOMIC DNA]</scope>
    <source>
        <strain evidence="2 3">CRIB</strain>
    </source>
</reference>
<dbReference type="KEGG" id="ril:CRIB_791"/>
<keyword evidence="3" id="KW-1185">Reference proteome</keyword>
<dbReference type="GeneID" id="82204972"/>
<keyword evidence="1" id="KW-0812">Transmembrane</keyword>
<dbReference type="AlphaFoldDB" id="A0A1V1I068"/>
<accession>A0A1V1I068</accession>
<evidence type="ECO:0000313" key="2">
    <source>
        <dbReference type="EMBL" id="CED93543.1"/>
    </source>
</evidence>
<organism evidence="2 3">
    <name type="scientific">Romboutsia ilealis</name>
    <dbReference type="NCBI Taxonomy" id="1115758"/>
    <lineage>
        <taxon>Bacteria</taxon>
        <taxon>Bacillati</taxon>
        <taxon>Bacillota</taxon>
        <taxon>Clostridia</taxon>
        <taxon>Peptostreptococcales</taxon>
        <taxon>Peptostreptococcaceae</taxon>
        <taxon>Romboutsia</taxon>
    </lineage>
</organism>